<dbReference type="PANTHER" id="PTHR48162">
    <property type="entry name" value="YALI0A06930P"/>
    <property type="match status" value="1"/>
</dbReference>
<feature type="compositionally biased region" description="Polar residues" evidence="1">
    <location>
        <begin position="243"/>
        <end position="304"/>
    </location>
</feature>
<proteinExistence type="predicted"/>
<dbReference type="AlphaFoldDB" id="A0A5B0Q3E7"/>
<feature type="compositionally biased region" description="Basic and acidic residues" evidence="1">
    <location>
        <begin position="1"/>
        <end position="14"/>
    </location>
</feature>
<feature type="region of interest" description="Disordered" evidence="1">
    <location>
        <begin position="40"/>
        <end position="202"/>
    </location>
</feature>
<feature type="compositionally biased region" description="Pro residues" evidence="1">
    <location>
        <begin position="154"/>
        <end position="165"/>
    </location>
</feature>
<accession>A0A5B0Q3E7</accession>
<feature type="compositionally biased region" description="Basic and acidic residues" evidence="1">
    <location>
        <begin position="877"/>
        <end position="894"/>
    </location>
</feature>
<sequence length="994" mass="108601">MARIKESSPGEGRRRTQAVRPRSYLDDLRARALISRAGQALELKEDGPVSPPGFSISSSRFISRPRPSTSRPRQSTSRPQPSTSRTRPTQSNNNQSPALSKNSNSALSESSRKTVKQTNQPPKGFASSKTNSTSAPDSSSNRSPLTITELTFPDSPPPKMLPPPTFSFRTSNVNNEPQYSGGATDFTEESQYSGGATDFMPAVHPGQEQYLDLNYSNEHPGHEQYLDPNYSSKYYLDPNINQSYSQSTYSHQNSTATNQPFGMSSVHSHPNHSTQHQLQNHTEGWTSNSPHVNQTAMSTNSGALQSIPIPHQTTHPGQPLTVGPAFGTQGPGPLPIHPSGHGAGPQASVRGGLPSNGARAPCKRGSTKRQASNPRPSNAPPPAPLQAVPTPPPPKKQPRNPRSSTAGQPATPLHTSTSNDQPSTSHGAQQTTIASTAGQPATPLHTSTLNDQPSTSHGAQQTTIASAVPQGTTGVHSGGGEDRAGDLAGEVETQETRGSKRKPNERKRLDPLVLESLRGLQLDQLQKKVAHHGHYKRLAAKDRVALDAAYSRYQQEVHLIAAERLLKPRPVLNHVGSLSRFRGPNMYINFCEYDIEARKVYYDKSRSMRERKRECGRLWRALDQQTKLKYKDIEFLKTLPNPFGRGECPGPDGGTSEASRAKNKKSRFYRSAKTELWSRKVMLDLKNLGAAHDIEGFVMLYKGNSNEVVSGGSFMGEQFVDMFAKDKKLDISSNFLSFASGQEVIRKATGQVAKVVRPRKRARKLGSKETAWNLGGREKNRDAAREKLNEAISKATHIRRKWPGKTTKKSLKKLGVTLRIKDNSYGINVSHFCGKPGAMGDEQLQKVLRAFAEDLVVLTGPPAPEVPETLGADPEETSDKELEPSNSNKGERVIAKAPKKKITTDHRRLKSNTAGASAKAARTTSTNAGKKRKRCLSDFSESGEDTPSSSSDDGDEDQDANFNDSNDDDEDDDDEDIDNEDEYEEGDVDDEVDD</sequence>
<dbReference type="InterPro" id="IPR053110">
    <property type="entry name" value="Ribosomal_L1-TF"/>
</dbReference>
<reference evidence="4 5" key="1">
    <citation type="submission" date="2019-05" db="EMBL/GenBank/DDBJ databases">
        <title>Emergence of the Ug99 lineage of the wheat stem rust pathogen through somatic hybridization.</title>
        <authorList>
            <person name="Li F."/>
            <person name="Upadhyaya N.M."/>
            <person name="Sperschneider J."/>
            <person name="Matny O."/>
            <person name="Nguyen-Phuc H."/>
            <person name="Mago R."/>
            <person name="Raley C."/>
            <person name="Miller M.E."/>
            <person name="Silverstein K.A.T."/>
            <person name="Henningsen E."/>
            <person name="Hirsch C.D."/>
            <person name="Visser B."/>
            <person name="Pretorius Z.A."/>
            <person name="Steffenson B.J."/>
            <person name="Schwessinger B."/>
            <person name="Dodds P.N."/>
            <person name="Figueroa M."/>
        </authorList>
    </citation>
    <scope>NUCLEOTIDE SEQUENCE [LARGE SCALE GENOMIC DNA]</scope>
    <source>
        <strain evidence="2">21-0</strain>
        <strain evidence="3 5">Ug99</strain>
    </source>
</reference>
<evidence type="ECO:0000313" key="2">
    <source>
        <dbReference type="EMBL" id="KAA1107414.1"/>
    </source>
</evidence>
<feature type="compositionally biased region" description="Acidic residues" evidence="1">
    <location>
        <begin position="952"/>
        <end position="994"/>
    </location>
</feature>
<dbReference type="CDD" id="cd00084">
    <property type="entry name" value="HMG-box_SF"/>
    <property type="match status" value="1"/>
</dbReference>
<organism evidence="2 4">
    <name type="scientific">Puccinia graminis f. sp. tritici</name>
    <dbReference type="NCBI Taxonomy" id="56615"/>
    <lineage>
        <taxon>Eukaryota</taxon>
        <taxon>Fungi</taxon>
        <taxon>Dikarya</taxon>
        <taxon>Basidiomycota</taxon>
        <taxon>Pucciniomycotina</taxon>
        <taxon>Pucciniomycetes</taxon>
        <taxon>Pucciniales</taxon>
        <taxon>Pucciniaceae</taxon>
        <taxon>Puccinia</taxon>
    </lineage>
</organism>
<feature type="region of interest" description="Disordered" evidence="1">
    <location>
        <begin position="646"/>
        <end position="665"/>
    </location>
</feature>
<evidence type="ECO:0000313" key="5">
    <source>
        <dbReference type="Proteomes" id="UP000325313"/>
    </source>
</evidence>
<dbReference type="Proteomes" id="UP000324748">
    <property type="component" value="Unassembled WGS sequence"/>
</dbReference>
<feature type="region of interest" description="Disordered" evidence="1">
    <location>
        <begin position="859"/>
        <end position="994"/>
    </location>
</feature>
<evidence type="ECO:0000256" key="1">
    <source>
        <dbReference type="SAM" id="MobiDB-lite"/>
    </source>
</evidence>
<feature type="compositionally biased region" description="Polar residues" evidence="1">
    <location>
        <begin position="116"/>
        <end position="149"/>
    </location>
</feature>
<feature type="compositionally biased region" description="Polar residues" evidence="1">
    <location>
        <begin position="167"/>
        <end position="178"/>
    </location>
</feature>
<dbReference type="PANTHER" id="PTHR48162:SF1">
    <property type="entry name" value="RIBOSOMAL L1 DOMAIN-CONTAINING PROTEIN CG13096"/>
    <property type="match status" value="1"/>
</dbReference>
<feature type="region of interest" description="Disordered" evidence="1">
    <location>
        <begin position="243"/>
        <end position="509"/>
    </location>
</feature>
<feature type="compositionally biased region" description="Pro residues" evidence="1">
    <location>
        <begin position="377"/>
        <end position="395"/>
    </location>
</feature>
<evidence type="ECO:0000313" key="3">
    <source>
        <dbReference type="EMBL" id="KAA1124779.1"/>
    </source>
</evidence>
<feature type="compositionally biased region" description="Polar residues" evidence="1">
    <location>
        <begin position="403"/>
        <end position="475"/>
    </location>
</feature>
<dbReference type="OrthoDB" id="2507457at2759"/>
<name>A0A5B0Q3E7_PUCGR</name>
<comment type="caution">
    <text evidence="2">The sequence shown here is derived from an EMBL/GenBank/DDBJ whole genome shotgun (WGS) entry which is preliminary data.</text>
</comment>
<evidence type="ECO:0000313" key="4">
    <source>
        <dbReference type="Proteomes" id="UP000324748"/>
    </source>
</evidence>
<dbReference type="Proteomes" id="UP000325313">
    <property type="component" value="Unassembled WGS sequence"/>
</dbReference>
<dbReference type="EMBL" id="VSWC01000029">
    <property type="protein sequence ID" value="KAA1107414.1"/>
    <property type="molecule type" value="Genomic_DNA"/>
</dbReference>
<feature type="region of interest" description="Disordered" evidence="1">
    <location>
        <begin position="1"/>
        <end position="23"/>
    </location>
</feature>
<keyword evidence="4" id="KW-1185">Reference proteome</keyword>
<protein>
    <submittedName>
        <fullName evidence="2">Uncharacterized protein</fullName>
    </submittedName>
</protein>
<gene>
    <name evidence="2" type="ORF">PGT21_013228</name>
    <name evidence="3" type="ORF">PGTUg99_034415</name>
</gene>
<feature type="compositionally biased region" description="Low complexity" evidence="1">
    <location>
        <begin position="52"/>
        <end position="109"/>
    </location>
</feature>
<dbReference type="EMBL" id="VDEP01000203">
    <property type="protein sequence ID" value="KAA1124779.1"/>
    <property type="molecule type" value="Genomic_DNA"/>
</dbReference>